<gene>
    <name evidence="1" type="ORF">FIE12Z_12926</name>
</gene>
<organism evidence="1 2">
    <name type="scientific">Fusarium flagelliforme</name>
    <dbReference type="NCBI Taxonomy" id="2675880"/>
    <lineage>
        <taxon>Eukaryota</taxon>
        <taxon>Fungi</taxon>
        <taxon>Dikarya</taxon>
        <taxon>Ascomycota</taxon>
        <taxon>Pezizomycotina</taxon>
        <taxon>Sordariomycetes</taxon>
        <taxon>Hypocreomycetidae</taxon>
        <taxon>Hypocreales</taxon>
        <taxon>Nectriaceae</taxon>
        <taxon>Fusarium</taxon>
        <taxon>Fusarium incarnatum-equiseti species complex</taxon>
    </lineage>
</organism>
<dbReference type="InterPro" id="IPR052550">
    <property type="entry name" value="Pyrimidine_5'-ntase_YjjG"/>
</dbReference>
<protein>
    <submittedName>
        <fullName evidence="1">Had-superfamily subfamily variant 1</fullName>
    </submittedName>
</protein>
<evidence type="ECO:0000313" key="2">
    <source>
        <dbReference type="Proteomes" id="UP000265631"/>
    </source>
</evidence>
<dbReference type="Gene3D" id="3.40.50.1000">
    <property type="entry name" value="HAD superfamily/HAD-like"/>
    <property type="match status" value="1"/>
</dbReference>
<feature type="non-terminal residue" evidence="1">
    <location>
        <position position="225"/>
    </location>
</feature>
<dbReference type="PANTHER" id="PTHR47478:SF1">
    <property type="entry name" value="PYRIMIDINE 5'-NUCLEOTIDASE YJJG"/>
    <property type="match status" value="1"/>
</dbReference>
<name>A0A395M4P4_9HYPO</name>
<dbReference type="PRINTS" id="PR00413">
    <property type="entry name" value="HADHALOGNASE"/>
</dbReference>
<dbReference type="NCBIfam" id="TIGR01549">
    <property type="entry name" value="HAD-SF-IA-v1"/>
    <property type="match status" value="1"/>
</dbReference>
<dbReference type="PANTHER" id="PTHR47478">
    <property type="match status" value="1"/>
</dbReference>
<sequence>MSLSNGSSSKPTSNVANEENLIDRIKKMSLLNDTPSKSTSDEVNEETLIIFDLDKTLSDHDYPTRCALTAVQEQHPDFKDVSAQKLIDTYNKSLDEAYNKWLHGKIGYYEKDVEKFKLLYKYLGMPELTDDDMESFKNTYKPTHRSCRRATPGSIETLVKLRDLGYRIGIITNGPTNGQIRKVKGIGAYDLVERIITSEEVGVSKPSTEIFGYAARHFGIYPENT</sequence>
<dbReference type="EMBL" id="PXXK01000812">
    <property type="protein sequence ID" value="RFN41776.1"/>
    <property type="molecule type" value="Genomic_DNA"/>
</dbReference>
<dbReference type="SFLD" id="SFLDG01129">
    <property type="entry name" value="C1.5:_HAD__Beta-PGM__Phosphata"/>
    <property type="match status" value="1"/>
</dbReference>
<dbReference type="GO" id="GO:0016791">
    <property type="term" value="F:phosphatase activity"/>
    <property type="evidence" value="ECO:0007669"/>
    <property type="project" value="UniProtKB-ARBA"/>
</dbReference>
<keyword evidence="2" id="KW-1185">Reference proteome</keyword>
<dbReference type="InterPro" id="IPR036412">
    <property type="entry name" value="HAD-like_sf"/>
</dbReference>
<dbReference type="SFLD" id="SFLDS00003">
    <property type="entry name" value="Haloacid_Dehalogenase"/>
    <property type="match status" value="1"/>
</dbReference>
<proteinExistence type="predicted"/>
<dbReference type="InterPro" id="IPR023198">
    <property type="entry name" value="PGP-like_dom2"/>
</dbReference>
<dbReference type="Gene3D" id="1.10.150.240">
    <property type="entry name" value="Putative phosphatase, domain 2"/>
    <property type="match status" value="1"/>
</dbReference>
<comment type="caution">
    <text evidence="1">The sequence shown here is derived from an EMBL/GenBank/DDBJ whole genome shotgun (WGS) entry which is preliminary data.</text>
</comment>
<dbReference type="STRING" id="2594813.A0A395M4P4"/>
<dbReference type="InterPro" id="IPR023214">
    <property type="entry name" value="HAD_sf"/>
</dbReference>
<dbReference type="SUPFAM" id="SSF56784">
    <property type="entry name" value="HAD-like"/>
    <property type="match status" value="1"/>
</dbReference>
<accession>A0A395M4P4</accession>
<reference evidence="1 2" key="1">
    <citation type="journal article" date="2018" name="PLoS Pathog.">
        <title>Evolution of structural diversity of trichothecenes, a family of toxins produced by plant pathogenic and entomopathogenic fungi.</title>
        <authorList>
            <person name="Proctor R.H."/>
            <person name="McCormick S.P."/>
            <person name="Kim H.S."/>
            <person name="Cardoza R.E."/>
            <person name="Stanley A.M."/>
            <person name="Lindo L."/>
            <person name="Kelly A."/>
            <person name="Brown D.W."/>
            <person name="Lee T."/>
            <person name="Vaughan M.M."/>
            <person name="Alexander N.J."/>
            <person name="Busman M."/>
            <person name="Gutierrez S."/>
        </authorList>
    </citation>
    <scope>NUCLEOTIDE SEQUENCE [LARGE SCALE GENOMIC DNA]</scope>
    <source>
        <strain evidence="1 2">NRRL 13405</strain>
    </source>
</reference>
<dbReference type="Pfam" id="PF13419">
    <property type="entry name" value="HAD_2"/>
    <property type="match status" value="1"/>
</dbReference>
<dbReference type="InterPro" id="IPR006439">
    <property type="entry name" value="HAD-SF_hydro_IA"/>
</dbReference>
<dbReference type="InterPro" id="IPR041492">
    <property type="entry name" value="HAD_2"/>
</dbReference>
<evidence type="ECO:0000313" key="1">
    <source>
        <dbReference type="EMBL" id="RFN41776.1"/>
    </source>
</evidence>
<dbReference type="AlphaFoldDB" id="A0A395M4P4"/>
<dbReference type="Proteomes" id="UP000265631">
    <property type="component" value="Unassembled WGS sequence"/>
</dbReference>